<reference evidence="2 3" key="1">
    <citation type="submission" date="2022-10" db="EMBL/GenBank/DDBJ databases">
        <title>Aestuariibacter sp. AA17 isolated from Montipora capitata coral fragment.</title>
        <authorList>
            <person name="Emsley S.A."/>
            <person name="Pfannmuller K.M."/>
            <person name="Loughran R.M."/>
            <person name="Shlafstein M."/>
            <person name="Papke E."/>
            <person name="Saw J.H."/>
            <person name="Ushijima B."/>
            <person name="Videau P."/>
        </authorList>
    </citation>
    <scope>NUCLEOTIDE SEQUENCE [LARGE SCALE GENOMIC DNA]</scope>
    <source>
        <strain evidence="2 3">AA17</strain>
    </source>
</reference>
<feature type="transmembrane region" description="Helical" evidence="1">
    <location>
        <begin position="54"/>
        <end position="75"/>
    </location>
</feature>
<keyword evidence="1" id="KW-1133">Transmembrane helix</keyword>
<keyword evidence="1" id="KW-0472">Membrane</keyword>
<organism evidence="2 3">
    <name type="scientific">Fluctibacter corallii</name>
    <dbReference type="NCBI Taxonomy" id="2984329"/>
    <lineage>
        <taxon>Bacteria</taxon>
        <taxon>Pseudomonadati</taxon>
        <taxon>Pseudomonadota</taxon>
        <taxon>Gammaproteobacteria</taxon>
        <taxon>Alteromonadales</taxon>
        <taxon>Alteromonadaceae</taxon>
        <taxon>Fluctibacter</taxon>
    </lineage>
</organism>
<feature type="transmembrane region" description="Helical" evidence="1">
    <location>
        <begin position="15"/>
        <end position="33"/>
    </location>
</feature>
<proteinExistence type="predicted"/>
<dbReference type="Proteomes" id="UP001652504">
    <property type="component" value="Unassembled WGS sequence"/>
</dbReference>
<evidence type="ECO:0000313" key="3">
    <source>
        <dbReference type="Proteomes" id="UP001652504"/>
    </source>
</evidence>
<comment type="caution">
    <text evidence="2">The sequence shown here is derived from an EMBL/GenBank/DDBJ whole genome shotgun (WGS) entry which is preliminary data.</text>
</comment>
<keyword evidence="3" id="KW-1185">Reference proteome</keyword>
<keyword evidence="1" id="KW-0812">Transmembrane</keyword>
<accession>A0ABT3A713</accession>
<protein>
    <submittedName>
        <fullName evidence="2">Uncharacterized protein</fullName>
    </submittedName>
</protein>
<name>A0ABT3A713_9ALTE</name>
<dbReference type="EMBL" id="JAOWKX010000003">
    <property type="protein sequence ID" value="MCV2884349.1"/>
    <property type="molecule type" value="Genomic_DNA"/>
</dbReference>
<evidence type="ECO:0000313" key="2">
    <source>
        <dbReference type="EMBL" id="MCV2884349.1"/>
    </source>
</evidence>
<sequence>MEGILEGVGSGIMRFLRWLFIGVVLEYLLYWLGRIVLKMVSFGKYPTSSDEADMPCVLAGLVTVIAILVMLAIHFN</sequence>
<dbReference type="RefSeq" id="WP_263711583.1">
    <property type="nucleotide sequence ID" value="NZ_JAOWKX010000003.1"/>
</dbReference>
<gene>
    <name evidence="2" type="ORF">OE749_06545</name>
</gene>
<evidence type="ECO:0000256" key="1">
    <source>
        <dbReference type="SAM" id="Phobius"/>
    </source>
</evidence>